<feature type="domain" description="MmgE/PrpD N-terminal" evidence="2">
    <location>
        <begin position="110"/>
        <end position="357"/>
    </location>
</feature>
<name>A0AAI8Z203_9PEZI</name>
<dbReference type="AlphaFoldDB" id="A0AAI8Z203"/>
<gene>
    <name evidence="4" type="ORF">LECACI_7A006135</name>
</gene>
<evidence type="ECO:0000313" key="5">
    <source>
        <dbReference type="Proteomes" id="UP001296104"/>
    </source>
</evidence>
<comment type="similarity">
    <text evidence="1">Belongs to the PrpD family.</text>
</comment>
<dbReference type="InterPro" id="IPR045336">
    <property type="entry name" value="MmgE_PrpD_N"/>
</dbReference>
<organism evidence="4 5">
    <name type="scientific">Lecanosticta acicola</name>
    <dbReference type="NCBI Taxonomy" id="111012"/>
    <lineage>
        <taxon>Eukaryota</taxon>
        <taxon>Fungi</taxon>
        <taxon>Dikarya</taxon>
        <taxon>Ascomycota</taxon>
        <taxon>Pezizomycotina</taxon>
        <taxon>Dothideomycetes</taxon>
        <taxon>Dothideomycetidae</taxon>
        <taxon>Mycosphaerellales</taxon>
        <taxon>Mycosphaerellaceae</taxon>
        <taxon>Lecanosticta</taxon>
    </lineage>
</organism>
<comment type="caution">
    <text evidence="4">The sequence shown here is derived from an EMBL/GenBank/DDBJ whole genome shotgun (WGS) entry which is preliminary data.</text>
</comment>
<dbReference type="PANTHER" id="PTHR16943:SF8">
    <property type="entry name" value="2-METHYLCITRATE DEHYDRATASE"/>
    <property type="match status" value="1"/>
</dbReference>
<proteinExistence type="inferred from homology"/>
<dbReference type="Pfam" id="PF19305">
    <property type="entry name" value="MmgE_PrpD_C"/>
    <property type="match status" value="1"/>
</dbReference>
<evidence type="ECO:0000259" key="2">
    <source>
        <dbReference type="Pfam" id="PF03972"/>
    </source>
</evidence>
<dbReference type="Proteomes" id="UP001296104">
    <property type="component" value="Unassembled WGS sequence"/>
</dbReference>
<sequence length="561" mass="60847">MATIPAYEKGNIEKGAPAPPEIVAARSNDGEIASRMYDERPSLLTCLGVTPESFKQRTLADTHSQLNKTLTTRRLHLRVTGDRAIRHGRSVATHAQKITAKTIKKMHTKALAQFAATATTDQLTPELRNKVKEVLIDFIGVAAGALDNAESTDPIYKAIVALQGQGNTGNSTVIGKGKPHMLPQYAALLNSAFAHSLDFDDTHAESTLHAGVTAISAALTQAELLSGEATSERFMLAICVGYETVCRIGRELGFESYHRGFHNTATAGVFGAVATIAVLKKLSAETVGMAFGLAGSRAAGSMQYLDNGSWNKRLHPGFAVHDAYMCVGLAEAGVVGATKIIEGEMGFLKAYSPREPKDLERLVRDLGHEWIWRTSSLKPFPACRMTHVFIEMAGNLQSSRAITPEDIQGIRVTMSPTNYLLVGKHTPNKVHPQTTVDAQFSVYFQVANALLYGANTGIQAYHKLNDPGIAALSDRIIVETDADMSGFAGILAVGWTSGSMDKVQMEFPLGEVRHPFTRDKVDAKFRSLTVPVYGEQKANEVIRMIDDLEKHTVSDMLSLLQ</sequence>
<reference evidence="4" key="1">
    <citation type="submission" date="2023-11" db="EMBL/GenBank/DDBJ databases">
        <authorList>
            <person name="Alioto T."/>
            <person name="Alioto T."/>
            <person name="Gomez Garrido J."/>
        </authorList>
    </citation>
    <scope>NUCLEOTIDE SEQUENCE</scope>
</reference>
<dbReference type="SUPFAM" id="SSF103378">
    <property type="entry name" value="2-methylcitrate dehydratase PrpD"/>
    <property type="match status" value="1"/>
</dbReference>
<dbReference type="Gene3D" id="1.10.4100.10">
    <property type="entry name" value="2-methylcitrate dehydratase PrpD"/>
    <property type="match status" value="1"/>
</dbReference>
<accession>A0AAI8Z203</accession>
<dbReference type="InterPro" id="IPR042188">
    <property type="entry name" value="MmgE/PrpD_sf_2"/>
</dbReference>
<dbReference type="Gene3D" id="3.30.1330.120">
    <property type="entry name" value="2-methylcitrate dehydratase PrpD"/>
    <property type="match status" value="1"/>
</dbReference>
<dbReference type="InterPro" id="IPR045337">
    <property type="entry name" value="MmgE_PrpD_C"/>
</dbReference>
<keyword evidence="5" id="KW-1185">Reference proteome</keyword>
<dbReference type="InterPro" id="IPR042183">
    <property type="entry name" value="MmgE/PrpD_sf_1"/>
</dbReference>
<protein>
    <submittedName>
        <fullName evidence="4">Cis-aconitate decarboxylase</fullName>
    </submittedName>
</protein>
<dbReference type="GO" id="GO:0016829">
    <property type="term" value="F:lyase activity"/>
    <property type="evidence" value="ECO:0007669"/>
    <property type="project" value="InterPro"/>
</dbReference>
<dbReference type="InterPro" id="IPR005656">
    <property type="entry name" value="MmgE_PrpD"/>
</dbReference>
<dbReference type="EMBL" id="CAVMBE010000042">
    <property type="protein sequence ID" value="CAK4030977.1"/>
    <property type="molecule type" value="Genomic_DNA"/>
</dbReference>
<evidence type="ECO:0000256" key="1">
    <source>
        <dbReference type="ARBA" id="ARBA00006174"/>
    </source>
</evidence>
<feature type="domain" description="MmgE/PrpD C-terminal" evidence="3">
    <location>
        <begin position="380"/>
        <end position="549"/>
    </location>
</feature>
<evidence type="ECO:0000313" key="4">
    <source>
        <dbReference type="EMBL" id="CAK4030977.1"/>
    </source>
</evidence>
<dbReference type="Pfam" id="PF03972">
    <property type="entry name" value="MmgE_PrpD_N"/>
    <property type="match status" value="1"/>
</dbReference>
<dbReference type="InterPro" id="IPR036148">
    <property type="entry name" value="MmgE/PrpD_sf"/>
</dbReference>
<evidence type="ECO:0000259" key="3">
    <source>
        <dbReference type="Pfam" id="PF19305"/>
    </source>
</evidence>
<dbReference type="PANTHER" id="PTHR16943">
    <property type="entry name" value="2-METHYLCITRATE DEHYDRATASE-RELATED"/>
    <property type="match status" value="1"/>
</dbReference>